<keyword evidence="3" id="KW-1185">Reference proteome</keyword>
<feature type="signal peptide" evidence="1">
    <location>
        <begin position="1"/>
        <end position="16"/>
    </location>
</feature>
<keyword evidence="1" id="KW-0732">Signal</keyword>
<evidence type="ECO:0000256" key="1">
    <source>
        <dbReference type="SAM" id="SignalP"/>
    </source>
</evidence>
<reference evidence="3" key="1">
    <citation type="journal article" date="2008" name="Nat. Genet.">
        <title>The Pristionchus pacificus genome provides a unique perspective on nematode lifestyle and parasitism.</title>
        <authorList>
            <person name="Dieterich C."/>
            <person name="Clifton S.W."/>
            <person name="Schuster L.N."/>
            <person name="Chinwalla A."/>
            <person name="Delehaunty K."/>
            <person name="Dinkelacker I."/>
            <person name="Fulton L."/>
            <person name="Fulton R."/>
            <person name="Godfrey J."/>
            <person name="Minx P."/>
            <person name="Mitreva M."/>
            <person name="Roeseler W."/>
            <person name="Tian H."/>
            <person name="Witte H."/>
            <person name="Yang S.P."/>
            <person name="Wilson R.K."/>
            <person name="Sommer R.J."/>
        </authorList>
    </citation>
    <scope>NUCLEOTIDE SEQUENCE [LARGE SCALE GENOMIC DNA]</scope>
    <source>
        <strain evidence="3">PS312</strain>
    </source>
</reference>
<protein>
    <submittedName>
        <fullName evidence="2">Uncharacterized protein</fullName>
    </submittedName>
</protein>
<dbReference type="AlphaFoldDB" id="A0A8R1Z8N1"/>
<dbReference type="OrthoDB" id="5839670at2759"/>
<feature type="chain" id="PRO_5035719124" evidence="1">
    <location>
        <begin position="17"/>
        <end position="112"/>
    </location>
</feature>
<evidence type="ECO:0000313" key="3">
    <source>
        <dbReference type="Proteomes" id="UP000005239"/>
    </source>
</evidence>
<evidence type="ECO:0000313" key="2">
    <source>
        <dbReference type="EnsemblMetazoa" id="PPA46524.1"/>
    </source>
</evidence>
<proteinExistence type="predicted"/>
<gene>
    <name evidence="2" type="primary">WBGene00304303</name>
</gene>
<dbReference type="Proteomes" id="UP000005239">
    <property type="component" value="Unassembled WGS sequence"/>
</dbReference>
<sequence>MIYPLLLISLFSLSEGLQCNVLNTIQGISTMSCPPFVYQCMKFTCDNSGMTNVYKGCNDLSNPPISCTNLLTNCMAMNGKGKCHTCTGDLCNSVSSQSIPFLFLPFFLYFIV</sequence>
<organism evidence="2 3">
    <name type="scientific">Pristionchus pacificus</name>
    <name type="common">Parasitic nematode worm</name>
    <dbReference type="NCBI Taxonomy" id="54126"/>
    <lineage>
        <taxon>Eukaryota</taxon>
        <taxon>Metazoa</taxon>
        <taxon>Ecdysozoa</taxon>
        <taxon>Nematoda</taxon>
        <taxon>Chromadorea</taxon>
        <taxon>Rhabditida</taxon>
        <taxon>Rhabditina</taxon>
        <taxon>Diplogasteromorpha</taxon>
        <taxon>Diplogasteroidea</taxon>
        <taxon>Neodiplogasteridae</taxon>
        <taxon>Pristionchus</taxon>
    </lineage>
</organism>
<reference evidence="2" key="2">
    <citation type="submission" date="2022-06" db="UniProtKB">
        <authorList>
            <consortium name="EnsemblMetazoa"/>
        </authorList>
    </citation>
    <scope>IDENTIFICATION</scope>
    <source>
        <strain evidence="2">PS312</strain>
    </source>
</reference>
<dbReference type="EnsemblMetazoa" id="PPA46524.1">
    <property type="protein sequence ID" value="PPA46524.1"/>
    <property type="gene ID" value="WBGene00304303"/>
</dbReference>
<accession>A0A8R1Z8N1</accession>
<name>A0A8R1Z8N1_PRIPA</name>